<sequence length="590" mass="66503">MLFLFLDENREAYASKVREYFSARTKDKASRLRIPSLNDTPLHNLCTNTLVRFRCMVQDMYDPEYYLGLYEVEDLKTGQRLLRSGMFRDLAECTAHQDIKLESARNVTMDRQTLGSLGTKRSLEDDDKPVLPPGGTEMETSKGDSASTGDVSMTATEDKQTDTKRSRVNTQQGRSGPVTPDLNFPLPNETGPACIMKIYDNADKFKVNDVIEFIGVLSNDPTMATFPERKRSDSSTPVVDLMEGVEEQDAQSPPPSLVPRIHVILTRDCLHTNPLVPDSESYNSGIAGLQGDVSELREQLLAVLEQAVFGDRLSAEYLLCHLIASIYSRQDVVAVGKFSLNLLGFPTPSNFPQQLYSLLESLVTKSFYLPMTLDNMNKLRFSPKKDYNANRLSSGLLQLSENTHLVLDETALQPGQLDTNGVQNITALGNLITWQKVEYDFDFHKQDFPCNILALVLSEGKSILKCDCQVRVMPRLSTSLDEVEKRFEGILTFLTPSLLTRLRIYLSLVRQLPYRISTDLQTEIEEDFVNARKEDSRQMTIDDFHSLLVLARLLCLSHGKSEPTKEFWETAKSMEAERKLRMGPQSSSTS</sequence>
<evidence type="ECO:0000256" key="4">
    <source>
        <dbReference type="ARBA" id="ARBA00023242"/>
    </source>
</evidence>
<keyword evidence="4" id="KW-0539">Nucleus</keyword>
<dbReference type="GO" id="GO:0005634">
    <property type="term" value="C:nucleus"/>
    <property type="evidence" value="ECO:0007669"/>
    <property type="project" value="UniProtKB-SubCell"/>
</dbReference>
<dbReference type="AlphaFoldDB" id="A0AAD9KAS2"/>
<dbReference type="EMBL" id="JAODUO010001267">
    <property type="protein sequence ID" value="KAK2167645.1"/>
    <property type="molecule type" value="Genomic_DNA"/>
</dbReference>
<dbReference type="InterPro" id="IPR019140">
    <property type="entry name" value="MCM_complex-bd"/>
</dbReference>
<dbReference type="GO" id="GO:0006261">
    <property type="term" value="P:DNA-templated DNA replication"/>
    <property type="evidence" value="ECO:0007669"/>
    <property type="project" value="TreeGrafter"/>
</dbReference>
<feature type="compositionally biased region" description="Polar residues" evidence="5">
    <location>
        <begin position="143"/>
        <end position="155"/>
    </location>
</feature>
<feature type="region of interest" description="Disordered" evidence="5">
    <location>
        <begin position="110"/>
        <end position="185"/>
    </location>
</feature>
<evidence type="ECO:0000256" key="1">
    <source>
        <dbReference type="ARBA" id="ARBA00004123"/>
    </source>
</evidence>
<evidence type="ECO:0000313" key="6">
    <source>
        <dbReference type="EMBL" id="KAK2167645.1"/>
    </source>
</evidence>
<gene>
    <name evidence="6" type="ORF">NP493_1267g00011</name>
</gene>
<comment type="caution">
    <text evidence="6">The sequence shown here is derived from an EMBL/GenBank/DDBJ whole genome shotgun (WGS) entry which is preliminary data.</text>
</comment>
<dbReference type="Pfam" id="PF09739">
    <property type="entry name" value="MCM_bind"/>
    <property type="match status" value="2"/>
</dbReference>
<dbReference type="GO" id="GO:0003682">
    <property type="term" value="F:chromatin binding"/>
    <property type="evidence" value="ECO:0007669"/>
    <property type="project" value="TreeGrafter"/>
</dbReference>
<comment type="subcellular location">
    <subcellularLocation>
        <location evidence="1">Nucleus</location>
    </subcellularLocation>
</comment>
<evidence type="ECO:0000256" key="3">
    <source>
        <dbReference type="ARBA" id="ARBA00015405"/>
    </source>
</evidence>
<name>A0AAD9KAS2_RIDPI</name>
<comment type="similarity">
    <text evidence="2">Belongs to the MCMBP family.</text>
</comment>
<evidence type="ECO:0000256" key="5">
    <source>
        <dbReference type="SAM" id="MobiDB-lite"/>
    </source>
</evidence>
<accession>A0AAD9KAS2</accession>
<dbReference type="PANTHER" id="PTHR13489:SF0">
    <property type="entry name" value="MINI-CHROMOSOME MAINTENANCE COMPLEX-BINDING PROTEIN"/>
    <property type="match status" value="1"/>
</dbReference>
<dbReference type="PANTHER" id="PTHR13489">
    <property type="entry name" value="MINI-CHROMOSOME MAINTENANCE COMPLEX-BINDING PROTEIN"/>
    <property type="match status" value="1"/>
</dbReference>
<dbReference type="Proteomes" id="UP001209878">
    <property type="component" value="Unassembled WGS sequence"/>
</dbReference>
<organism evidence="6 7">
    <name type="scientific">Ridgeia piscesae</name>
    <name type="common">Tubeworm</name>
    <dbReference type="NCBI Taxonomy" id="27915"/>
    <lineage>
        <taxon>Eukaryota</taxon>
        <taxon>Metazoa</taxon>
        <taxon>Spiralia</taxon>
        <taxon>Lophotrochozoa</taxon>
        <taxon>Annelida</taxon>
        <taxon>Polychaeta</taxon>
        <taxon>Sedentaria</taxon>
        <taxon>Canalipalpata</taxon>
        <taxon>Sabellida</taxon>
        <taxon>Siboglinidae</taxon>
        <taxon>Ridgeia</taxon>
    </lineage>
</organism>
<evidence type="ECO:0000256" key="2">
    <source>
        <dbReference type="ARBA" id="ARBA00007925"/>
    </source>
</evidence>
<evidence type="ECO:0000313" key="7">
    <source>
        <dbReference type="Proteomes" id="UP001209878"/>
    </source>
</evidence>
<reference evidence="6" key="1">
    <citation type="journal article" date="2023" name="Mol. Biol. Evol.">
        <title>Third-Generation Sequencing Reveals the Adaptive Role of the Epigenome in Three Deep-Sea Polychaetes.</title>
        <authorList>
            <person name="Perez M."/>
            <person name="Aroh O."/>
            <person name="Sun Y."/>
            <person name="Lan Y."/>
            <person name="Juniper S.K."/>
            <person name="Young C.R."/>
            <person name="Angers B."/>
            <person name="Qian P.Y."/>
        </authorList>
    </citation>
    <scope>NUCLEOTIDE SEQUENCE</scope>
    <source>
        <strain evidence="6">R07B-5</strain>
    </source>
</reference>
<proteinExistence type="inferred from homology"/>
<keyword evidence="7" id="KW-1185">Reference proteome</keyword>
<feature type="compositionally biased region" description="Basic and acidic residues" evidence="5">
    <location>
        <begin position="156"/>
        <end position="165"/>
    </location>
</feature>
<protein>
    <recommendedName>
        <fullName evidence="3">Mini-chromosome maintenance complex-binding protein</fullName>
    </recommendedName>
</protein>